<dbReference type="SMART" id="SM00421">
    <property type="entry name" value="HTH_LUXR"/>
    <property type="match status" value="1"/>
</dbReference>
<sequence length="207" mass="21856">MVRAGIFIRNQLAVLGVRCLLDAEADIEVAFATGTPFAVPAGTVDCLVLDLGLLDELPEPARGTAGVPAARTVLLTADRAAAARDTSPDRAGETHPFDDAPLLLVDAIRRVAGPGPAAAGAGTVARQGVATLSPREREVLRHLVEGCTHDQAARRIGISQHTVDTYVKRIRSKLGAHNKAQLVRAALTTSRSPSAHPEFRARQQVET</sequence>
<dbReference type="PRINTS" id="PR00038">
    <property type="entry name" value="HTHLUXR"/>
</dbReference>
<dbReference type="PROSITE" id="PS50043">
    <property type="entry name" value="HTH_LUXR_2"/>
    <property type="match status" value="1"/>
</dbReference>
<evidence type="ECO:0000256" key="4">
    <source>
        <dbReference type="SAM" id="MobiDB-lite"/>
    </source>
</evidence>
<feature type="region of interest" description="Disordered" evidence="4">
    <location>
        <begin position="187"/>
        <end position="207"/>
    </location>
</feature>
<dbReference type="RefSeq" id="WP_329288977.1">
    <property type="nucleotide sequence ID" value="NZ_JBHSKH010000023.1"/>
</dbReference>
<proteinExistence type="predicted"/>
<keyword evidence="7" id="KW-1185">Reference proteome</keyword>
<evidence type="ECO:0000256" key="1">
    <source>
        <dbReference type="ARBA" id="ARBA00023015"/>
    </source>
</evidence>
<feature type="compositionally biased region" description="Basic and acidic residues" evidence="4">
    <location>
        <begin position="197"/>
        <end position="207"/>
    </location>
</feature>
<dbReference type="InterPro" id="IPR000792">
    <property type="entry name" value="Tscrpt_reg_LuxR_C"/>
</dbReference>
<evidence type="ECO:0000256" key="3">
    <source>
        <dbReference type="ARBA" id="ARBA00023163"/>
    </source>
</evidence>
<gene>
    <name evidence="6" type="ORF">ACFQ5X_11745</name>
</gene>
<accession>A0ABW3XBV7</accession>
<organism evidence="6 7">
    <name type="scientific">Streptomyces kaempferi</name>
    <dbReference type="NCBI Taxonomy" id="333725"/>
    <lineage>
        <taxon>Bacteria</taxon>
        <taxon>Bacillati</taxon>
        <taxon>Actinomycetota</taxon>
        <taxon>Actinomycetes</taxon>
        <taxon>Kitasatosporales</taxon>
        <taxon>Streptomycetaceae</taxon>
        <taxon>Streptomyces</taxon>
    </lineage>
</organism>
<dbReference type="Pfam" id="PF00196">
    <property type="entry name" value="GerE"/>
    <property type="match status" value="1"/>
</dbReference>
<protein>
    <submittedName>
        <fullName evidence="6">Response regulator transcription factor</fullName>
    </submittedName>
</protein>
<evidence type="ECO:0000259" key="5">
    <source>
        <dbReference type="PROSITE" id="PS50043"/>
    </source>
</evidence>
<keyword evidence="2" id="KW-0238">DNA-binding</keyword>
<dbReference type="SUPFAM" id="SSF46894">
    <property type="entry name" value="C-terminal effector domain of the bipartite response regulators"/>
    <property type="match status" value="1"/>
</dbReference>
<dbReference type="Proteomes" id="UP001597058">
    <property type="component" value="Unassembled WGS sequence"/>
</dbReference>
<dbReference type="CDD" id="cd06170">
    <property type="entry name" value="LuxR_C_like"/>
    <property type="match status" value="1"/>
</dbReference>
<comment type="caution">
    <text evidence="6">The sequence shown here is derived from an EMBL/GenBank/DDBJ whole genome shotgun (WGS) entry which is preliminary data.</text>
</comment>
<evidence type="ECO:0000256" key="2">
    <source>
        <dbReference type="ARBA" id="ARBA00023125"/>
    </source>
</evidence>
<reference evidence="7" key="1">
    <citation type="journal article" date="2019" name="Int. J. Syst. Evol. Microbiol.">
        <title>The Global Catalogue of Microorganisms (GCM) 10K type strain sequencing project: providing services to taxonomists for standard genome sequencing and annotation.</title>
        <authorList>
            <consortium name="The Broad Institute Genomics Platform"/>
            <consortium name="The Broad Institute Genome Sequencing Center for Infectious Disease"/>
            <person name="Wu L."/>
            <person name="Ma J."/>
        </authorList>
    </citation>
    <scope>NUCLEOTIDE SEQUENCE [LARGE SCALE GENOMIC DNA]</scope>
    <source>
        <strain evidence="7">CGMCC 4.7020</strain>
    </source>
</reference>
<keyword evidence="3" id="KW-0804">Transcription</keyword>
<dbReference type="PANTHER" id="PTHR44688">
    <property type="entry name" value="DNA-BINDING TRANSCRIPTIONAL ACTIVATOR DEVR_DOSR"/>
    <property type="match status" value="1"/>
</dbReference>
<dbReference type="InterPro" id="IPR036388">
    <property type="entry name" value="WH-like_DNA-bd_sf"/>
</dbReference>
<dbReference type="PANTHER" id="PTHR44688:SF16">
    <property type="entry name" value="DNA-BINDING TRANSCRIPTIONAL ACTIVATOR DEVR_DOSR"/>
    <property type="match status" value="1"/>
</dbReference>
<dbReference type="EMBL" id="JBHTMM010000011">
    <property type="protein sequence ID" value="MFD1306511.1"/>
    <property type="molecule type" value="Genomic_DNA"/>
</dbReference>
<dbReference type="Gene3D" id="1.10.10.10">
    <property type="entry name" value="Winged helix-like DNA-binding domain superfamily/Winged helix DNA-binding domain"/>
    <property type="match status" value="1"/>
</dbReference>
<name>A0ABW3XBV7_9ACTN</name>
<dbReference type="InterPro" id="IPR016032">
    <property type="entry name" value="Sig_transdc_resp-reg_C-effctor"/>
</dbReference>
<feature type="domain" description="HTH luxR-type" evidence="5">
    <location>
        <begin position="125"/>
        <end position="190"/>
    </location>
</feature>
<evidence type="ECO:0000313" key="6">
    <source>
        <dbReference type="EMBL" id="MFD1306511.1"/>
    </source>
</evidence>
<evidence type="ECO:0000313" key="7">
    <source>
        <dbReference type="Proteomes" id="UP001597058"/>
    </source>
</evidence>
<keyword evidence="1" id="KW-0805">Transcription regulation</keyword>